<dbReference type="EMBL" id="JADJMH010000016">
    <property type="protein sequence ID" value="MBK7676101.1"/>
    <property type="molecule type" value="Genomic_DNA"/>
</dbReference>
<proteinExistence type="predicted"/>
<dbReference type="Proteomes" id="UP000697998">
    <property type="component" value="Unassembled WGS sequence"/>
</dbReference>
<sequence length="53" mass="5467">MKLYQRKEDLPEAQILDSSDKEMIVCIGATMPGTGLVGRTNTGGGGTLASIAA</sequence>
<protein>
    <submittedName>
        <fullName evidence="1">Uncharacterized protein</fullName>
    </submittedName>
</protein>
<reference evidence="1 2" key="1">
    <citation type="submission" date="2020-10" db="EMBL/GenBank/DDBJ databases">
        <title>Connecting structure to function with the recovery of over 1000 high-quality activated sludge metagenome-assembled genomes encoding full-length rRNA genes using long-read sequencing.</title>
        <authorList>
            <person name="Singleton C.M."/>
            <person name="Petriglieri F."/>
            <person name="Kristensen J.M."/>
            <person name="Kirkegaard R.H."/>
            <person name="Michaelsen T.Y."/>
            <person name="Andersen M.H."/>
            <person name="Karst S.M."/>
            <person name="Dueholm M.S."/>
            <person name="Nielsen P.H."/>
            <person name="Albertsen M."/>
        </authorList>
    </citation>
    <scope>NUCLEOTIDE SEQUENCE [LARGE SCALE GENOMIC DNA]</scope>
    <source>
        <strain evidence="1">EsbW_18-Q3-R4-48_BATAC.285</strain>
    </source>
</reference>
<comment type="caution">
    <text evidence="1">The sequence shown here is derived from an EMBL/GenBank/DDBJ whole genome shotgun (WGS) entry which is preliminary data.</text>
</comment>
<evidence type="ECO:0000313" key="1">
    <source>
        <dbReference type="EMBL" id="MBK7676101.1"/>
    </source>
</evidence>
<name>A0A935UGI3_9PROT</name>
<accession>A0A935UGI3</accession>
<gene>
    <name evidence="1" type="ORF">IPJ27_15875</name>
</gene>
<organism evidence="1 2">
    <name type="scientific">Candidatus Accumulibacter proximus</name>
    <dbReference type="NCBI Taxonomy" id="2954385"/>
    <lineage>
        <taxon>Bacteria</taxon>
        <taxon>Pseudomonadati</taxon>
        <taxon>Pseudomonadota</taxon>
        <taxon>Betaproteobacteria</taxon>
        <taxon>Candidatus Accumulibacter</taxon>
    </lineage>
</organism>
<evidence type="ECO:0000313" key="2">
    <source>
        <dbReference type="Proteomes" id="UP000697998"/>
    </source>
</evidence>
<dbReference type="AlphaFoldDB" id="A0A935UGI3"/>